<proteinExistence type="predicted"/>
<feature type="transmembrane region" description="Helical" evidence="1">
    <location>
        <begin position="326"/>
        <end position="343"/>
    </location>
</feature>
<sequence>MPIACSNATVVGLSIPIIMLNMTSYSNFTLYLLGIHNGPPCLHLKAFLGNLSSQYNFTLVWIPVDLNHTKLLNVATKYLEEAGLIPGVPITLVYCKSKLVAVVEGAVLDTKFWLNVMNCSSKGVKVYYGNQLVDIITSNVTSKAPPPKIVPIIIAALTDSLNPVGLSIYGLLMILCVNVRKRCYKEALAFLVAYTGAHMALGGVLSTLGASKIYSVIGMGAASFMIVASLKPTEKLKKAASFAAQKLSRAVLKKSSVFLVGAAASTISMSPCVVGAYLSAMGMISSLPPELRLPVLALYALIYSTPVILLTILIHKGKKFVETRTLILILASISLILSVYTFITS</sequence>
<dbReference type="AlphaFoldDB" id="A0A977KAW3"/>
<evidence type="ECO:0008006" key="4">
    <source>
        <dbReference type="Google" id="ProtNLM"/>
    </source>
</evidence>
<gene>
    <name evidence="2" type="ORF">IPA_03320</name>
</gene>
<organism evidence="2 3">
    <name type="scientific">Ignicoccus pacificus DSM 13166</name>
    <dbReference type="NCBI Taxonomy" id="940294"/>
    <lineage>
        <taxon>Archaea</taxon>
        <taxon>Thermoproteota</taxon>
        <taxon>Thermoprotei</taxon>
        <taxon>Desulfurococcales</taxon>
        <taxon>Desulfurococcaceae</taxon>
        <taxon>Ignicoccus</taxon>
    </lineage>
</organism>
<feature type="transmembrane region" description="Helical" evidence="1">
    <location>
        <begin position="257"/>
        <end position="284"/>
    </location>
</feature>
<dbReference type="Proteomes" id="UP001063698">
    <property type="component" value="Chromosome"/>
</dbReference>
<feature type="transmembrane region" description="Helical" evidence="1">
    <location>
        <begin position="296"/>
        <end position="314"/>
    </location>
</feature>
<feature type="transmembrane region" description="Helical" evidence="1">
    <location>
        <begin position="213"/>
        <end position="230"/>
    </location>
</feature>
<evidence type="ECO:0000313" key="2">
    <source>
        <dbReference type="EMBL" id="UXD22299.1"/>
    </source>
</evidence>
<accession>A0A977KAW3</accession>
<evidence type="ECO:0000313" key="3">
    <source>
        <dbReference type="Proteomes" id="UP001063698"/>
    </source>
</evidence>
<protein>
    <recommendedName>
        <fullName evidence="4">Cytochrome C biogenesis protein transmembrane domain-containing protein</fullName>
    </recommendedName>
</protein>
<keyword evidence="1" id="KW-0472">Membrane</keyword>
<reference evidence="2" key="1">
    <citation type="submission" date="2013-11" db="EMBL/GenBank/DDBJ databases">
        <title>Comparative genomics of Ignicoccus.</title>
        <authorList>
            <person name="Podar M."/>
        </authorList>
    </citation>
    <scope>NUCLEOTIDE SEQUENCE</scope>
    <source>
        <strain evidence="2">DSM 13166</strain>
    </source>
</reference>
<keyword evidence="3" id="KW-1185">Reference proteome</keyword>
<name>A0A977KAW3_9CREN</name>
<dbReference type="EMBL" id="CP006868">
    <property type="protein sequence ID" value="UXD22299.1"/>
    <property type="molecule type" value="Genomic_DNA"/>
</dbReference>
<dbReference type="KEGG" id="ipc:IPA_03320"/>
<keyword evidence="1" id="KW-1133">Transmembrane helix</keyword>
<evidence type="ECO:0000256" key="1">
    <source>
        <dbReference type="SAM" id="Phobius"/>
    </source>
</evidence>
<keyword evidence="1" id="KW-0812">Transmembrane</keyword>
<feature type="transmembrane region" description="Helical" evidence="1">
    <location>
        <begin position="187"/>
        <end position="207"/>
    </location>
</feature>
<feature type="transmembrane region" description="Helical" evidence="1">
    <location>
        <begin position="149"/>
        <end position="175"/>
    </location>
</feature>